<dbReference type="AlphaFoldDB" id="A0AAD8JRQ8"/>
<accession>A0AAD8JRQ8</accession>
<dbReference type="EMBL" id="JAUHHV010000011">
    <property type="protein sequence ID" value="KAK1408314.1"/>
    <property type="molecule type" value="Genomic_DNA"/>
</dbReference>
<name>A0AAD8JRQ8_TARER</name>
<gene>
    <name evidence="1" type="ORF">QVD17_39975</name>
</gene>
<evidence type="ECO:0000313" key="2">
    <source>
        <dbReference type="Proteomes" id="UP001229421"/>
    </source>
</evidence>
<evidence type="ECO:0000313" key="1">
    <source>
        <dbReference type="EMBL" id="KAK1408314.1"/>
    </source>
</evidence>
<dbReference type="Proteomes" id="UP001229421">
    <property type="component" value="Unassembled WGS sequence"/>
</dbReference>
<comment type="caution">
    <text evidence="1">The sequence shown here is derived from an EMBL/GenBank/DDBJ whole genome shotgun (WGS) entry which is preliminary data.</text>
</comment>
<organism evidence="1 2">
    <name type="scientific">Tagetes erecta</name>
    <name type="common">African marigold</name>
    <dbReference type="NCBI Taxonomy" id="13708"/>
    <lineage>
        <taxon>Eukaryota</taxon>
        <taxon>Viridiplantae</taxon>
        <taxon>Streptophyta</taxon>
        <taxon>Embryophyta</taxon>
        <taxon>Tracheophyta</taxon>
        <taxon>Spermatophyta</taxon>
        <taxon>Magnoliopsida</taxon>
        <taxon>eudicotyledons</taxon>
        <taxon>Gunneridae</taxon>
        <taxon>Pentapetalae</taxon>
        <taxon>asterids</taxon>
        <taxon>campanulids</taxon>
        <taxon>Asterales</taxon>
        <taxon>Asteraceae</taxon>
        <taxon>Asteroideae</taxon>
        <taxon>Heliantheae alliance</taxon>
        <taxon>Tageteae</taxon>
        <taxon>Tagetes</taxon>
    </lineage>
</organism>
<reference evidence="1" key="1">
    <citation type="journal article" date="2023" name="bioRxiv">
        <title>Improved chromosome-level genome assembly for marigold (Tagetes erecta).</title>
        <authorList>
            <person name="Jiang F."/>
            <person name="Yuan L."/>
            <person name="Wang S."/>
            <person name="Wang H."/>
            <person name="Xu D."/>
            <person name="Wang A."/>
            <person name="Fan W."/>
        </authorList>
    </citation>
    <scope>NUCLEOTIDE SEQUENCE</scope>
    <source>
        <strain evidence="1">WSJ</strain>
        <tissue evidence="1">Leaf</tissue>
    </source>
</reference>
<keyword evidence="2" id="KW-1185">Reference proteome</keyword>
<proteinExistence type="predicted"/>
<sequence>MWLSQFICQSIIWIIEKKNLNLNCNKKGHVGGSISFMVIRLPLNFRAGSATDKPTCNCLSVDTQICMYSCYNTPTTLQSHSPNHSGFV</sequence>
<protein>
    <submittedName>
        <fullName evidence="1">Uncharacterized protein</fullName>
    </submittedName>
</protein>